<evidence type="ECO:0000313" key="3">
    <source>
        <dbReference type="EMBL" id="KAA0259460.1"/>
    </source>
</evidence>
<comment type="caution">
    <text evidence="3">The sequence shown here is derived from an EMBL/GenBank/DDBJ whole genome shotgun (WGS) entry which is preliminary data.</text>
</comment>
<dbReference type="Gene3D" id="3.40.50.300">
    <property type="entry name" value="P-loop containing nucleotide triphosphate hydrolases"/>
    <property type="match status" value="1"/>
</dbReference>
<dbReference type="EMBL" id="VFJB01000001">
    <property type="protein sequence ID" value="KAA0259460.1"/>
    <property type="molecule type" value="Genomic_DNA"/>
</dbReference>
<dbReference type="PANTHER" id="PTHR43210:SF5">
    <property type="entry name" value="DETHIOBIOTIN SYNTHETASE"/>
    <property type="match status" value="1"/>
</dbReference>
<dbReference type="UniPathway" id="UPA00078"/>
<dbReference type="OrthoDB" id="9802097at2"/>
<dbReference type="GO" id="GO:0004141">
    <property type="term" value="F:dethiobiotin synthase activity"/>
    <property type="evidence" value="ECO:0007669"/>
    <property type="project" value="UniProtKB-UniRule"/>
</dbReference>
<dbReference type="GO" id="GO:0005524">
    <property type="term" value="F:ATP binding"/>
    <property type="evidence" value="ECO:0007669"/>
    <property type="project" value="InterPro"/>
</dbReference>
<reference evidence="3 4" key="1">
    <citation type="submission" date="2019-06" db="EMBL/GenBank/DDBJ databases">
        <title>Genomic insights into carbon and energy metabolism of Deferribacter autotrophicus revealed new metabolic traits in the phylum Deferribacteres.</title>
        <authorList>
            <person name="Slobodkin A.I."/>
            <person name="Slobodkina G.B."/>
            <person name="Allioux M."/>
            <person name="Alain K."/>
            <person name="Jebbar M."/>
            <person name="Shadrin V."/>
            <person name="Kublanov I.V."/>
            <person name="Toshchakov S.V."/>
            <person name="Bonch-Osmolovskaya E.A."/>
        </authorList>
    </citation>
    <scope>NUCLEOTIDE SEQUENCE [LARGE SCALE GENOMIC DNA]</scope>
    <source>
        <strain evidence="3 4">SL50</strain>
    </source>
</reference>
<protein>
    <recommendedName>
        <fullName evidence="2">Dethiobiotin synthase</fullName>
        <ecNumber evidence="2">6.3.3.3</ecNumber>
    </recommendedName>
</protein>
<name>A0A5A8F6L4_9BACT</name>
<dbReference type="GO" id="GO:0009102">
    <property type="term" value="P:biotin biosynthetic process"/>
    <property type="evidence" value="ECO:0007669"/>
    <property type="project" value="UniProtKB-UniRule"/>
</dbReference>
<dbReference type="CDD" id="cd03109">
    <property type="entry name" value="DTBS"/>
    <property type="match status" value="1"/>
</dbReference>
<dbReference type="NCBIfam" id="TIGR00347">
    <property type="entry name" value="bioD"/>
    <property type="match status" value="1"/>
</dbReference>
<keyword evidence="4" id="KW-1185">Reference proteome</keyword>
<dbReference type="Pfam" id="PF13500">
    <property type="entry name" value="AAA_26"/>
    <property type="match status" value="1"/>
</dbReference>
<keyword evidence="1" id="KW-0093">Biotin biosynthesis</keyword>
<dbReference type="AlphaFoldDB" id="A0A5A8F6L4"/>
<accession>A0A5A8F6L4</accession>
<organism evidence="3 4">
    <name type="scientific">Deferribacter autotrophicus</name>
    <dbReference type="NCBI Taxonomy" id="500465"/>
    <lineage>
        <taxon>Bacteria</taxon>
        <taxon>Pseudomonadati</taxon>
        <taxon>Deferribacterota</taxon>
        <taxon>Deferribacteres</taxon>
        <taxon>Deferribacterales</taxon>
        <taxon>Deferribacteraceae</taxon>
        <taxon>Deferribacter</taxon>
    </lineage>
</organism>
<dbReference type="SUPFAM" id="SSF52540">
    <property type="entry name" value="P-loop containing nucleoside triphosphate hydrolases"/>
    <property type="match status" value="1"/>
</dbReference>
<dbReference type="PANTHER" id="PTHR43210">
    <property type="entry name" value="DETHIOBIOTIN SYNTHETASE"/>
    <property type="match status" value="1"/>
</dbReference>
<dbReference type="InterPro" id="IPR004472">
    <property type="entry name" value="DTB_synth_BioD"/>
</dbReference>
<dbReference type="EC" id="6.3.3.3" evidence="2"/>
<dbReference type="RefSeq" id="WP_149265280.1">
    <property type="nucleotide sequence ID" value="NZ_VFJB01000001.1"/>
</dbReference>
<dbReference type="GO" id="GO:0005829">
    <property type="term" value="C:cytosol"/>
    <property type="evidence" value="ECO:0007669"/>
    <property type="project" value="TreeGrafter"/>
</dbReference>
<evidence type="ECO:0000256" key="2">
    <source>
        <dbReference type="NCBIfam" id="TIGR00347"/>
    </source>
</evidence>
<evidence type="ECO:0000313" key="4">
    <source>
        <dbReference type="Proteomes" id="UP000322876"/>
    </source>
</evidence>
<dbReference type="InterPro" id="IPR027417">
    <property type="entry name" value="P-loop_NTPase"/>
</dbReference>
<dbReference type="PIRSF" id="PIRSF006755">
    <property type="entry name" value="DTB_synth"/>
    <property type="match status" value="1"/>
</dbReference>
<proteinExistence type="predicted"/>
<dbReference type="GO" id="GO:0000287">
    <property type="term" value="F:magnesium ion binding"/>
    <property type="evidence" value="ECO:0007669"/>
    <property type="project" value="InterPro"/>
</dbReference>
<sequence>MSKKIMILGTNTEVGKTFFSAILCKYLKRKGYNVKYVKPVQTGYPKDDDAKFIKEFAHLKDNEAFSIIRGEKPVASAALFERFPIERVVEHLKRIDDCDFLLIETAGGVCSPIDKKILNYHLCKILKVDFNIVVLPDKLGCINDALLVDYLFRNEGIEYCFAMNRYFSQTDEQKNTELINHFTGERIYIIFDNDLKLIKEGYLTL</sequence>
<dbReference type="Proteomes" id="UP000322876">
    <property type="component" value="Unassembled WGS sequence"/>
</dbReference>
<keyword evidence="3" id="KW-0436">Ligase</keyword>
<evidence type="ECO:0000256" key="1">
    <source>
        <dbReference type="ARBA" id="ARBA00022756"/>
    </source>
</evidence>
<gene>
    <name evidence="3" type="primary">bioD</name>
    <name evidence="3" type="ORF">FHQ18_00860</name>
</gene>